<sequence>VTMTNRDVHILAFATGSSKVPAIGFHPSPKLTFVHDEHKHLPVAHTCVNELQLFVNAATAADDDEFNYYLLVALMNGSVFSTI</sequence>
<evidence type="ECO:0000259" key="4">
    <source>
        <dbReference type="PROSITE" id="PS50237"/>
    </source>
</evidence>
<keyword evidence="6" id="KW-1185">Reference proteome</keyword>
<evidence type="ECO:0000256" key="1">
    <source>
        <dbReference type="ARBA" id="ARBA00022679"/>
    </source>
</evidence>
<keyword evidence="2 3" id="KW-0833">Ubl conjugation pathway</keyword>
<evidence type="ECO:0000256" key="3">
    <source>
        <dbReference type="PROSITE-ProRule" id="PRU00104"/>
    </source>
</evidence>
<organism evidence="5 6">
    <name type="scientific">Kryptolebias marmoratus</name>
    <name type="common">Mangrove killifish</name>
    <name type="synonym">Rivulus marmoratus</name>
    <dbReference type="NCBI Taxonomy" id="37003"/>
    <lineage>
        <taxon>Eukaryota</taxon>
        <taxon>Metazoa</taxon>
        <taxon>Chordata</taxon>
        <taxon>Craniata</taxon>
        <taxon>Vertebrata</taxon>
        <taxon>Euteleostomi</taxon>
        <taxon>Actinopterygii</taxon>
        <taxon>Neopterygii</taxon>
        <taxon>Teleostei</taxon>
        <taxon>Neoteleostei</taxon>
        <taxon>Acanthomorphata</taxon>
        <taxon>Ovalentaria</taxon>
        <taxon>Atherinomorphae</taxon>
        <taxon>Cyprinodontiformes</taxon>
        <taxon>Rivulidae</taxon>
        <taxon>Kryptolebias</taxon>
    </lineage>
</organism>
<reference evidence="5" key="2">
    <citation type="submission" date="2025-09" db="UniProtKB">
        <authorList>
            <consortium name="Ensembl"/>
        </authorList>
    </citation>
    <scope>IDENTIFICATION</scope>
</reference>
<keyword evidence="1" id="KW-0808">Transferase</keyword>
<name>A0A3Q2ZXN9_KRYMA</name>
<dbReference type="GO" id="GO:0004842">
    <property type="term" value="F:ubiquitin-protein transferase activity"/>
    <property type="evidence" value="ECO:0007669"/>
    <property type="project" value="InterPro"/>
</dbReference>
<protein>
    <recommendedName>
        <fullName evidence="4">HECT domain-containing protein</fullName>
    </recommendedName>
</protein>
<dbReference type="AlphaFoldDB" id="A0A3Q2ZXN9"/>
<evidence type="ECO:0000313" key="6">
    <source>
        <dbReference type="Proteomes" id="UP000264800"/>
    </source>
</evidence>
<dbReference type="Gene3D" id="3.30.2410.10">
    <property type="entry name" value="Hect, E3 ligase catalytic domain"/>
    <property type="match status" value="1"/>
</dbReference>
<dbReference type="InterPro" id="IPR000569">
    <property type="entry name" value="HECT_dom"/>
</dbReference>
<feature type="domain" description="HECT" evidence="4">
    <location>
        <begin position="10"/>
        <end position="53"/>
    </location>
</feature>
<dbReference type="SUPFAM" id="SSF56204">
    <property type="entry name" value="Hect, E3 ligase catalytic domain"/>
    <property type="match status" value="1"/>
</dbReference>
<dbReference type="Proteomes" id="UP000264800">
    <property type="component" value="Unplaced"/>
</dbReference>
<evidence type="ECO:0000313" key="5">
    <source>
        <dbReference type="Ensembl" id="ENSKMAP00000008701.1"/>
    </source>
</evidence>
<dbReference type="GeneTree" id="ENSGT00940000177738"/>
<dbReference type="InterPro" id="IPR035983">
    <property type="entry name" value="Hect_E3_ubiquitin_ligase"/>
</dbReference>
<dbReference type="Ensembl" id="ENSKMAT00000008833.1">
    <property type="protein sequence ID" value="ENSKMAP00000008701.1"/>
    <property type="gene ID" value="ENSKMAG00000006533.1"/>
</dbReference>
<feature type="active site" description="Glycyl thioester intermediate" evidence="3">
    <location>
        <position position="47"/>
    </location>
</feature>
<evidence type="ECO:0000256" key="2">
    <source>
        <dbReference type="ARBA" id="ARBA00022786"/>
    </source>
</evidence>
<proteinExistence type="predicted"/>
<reference evidence="5" key="1">
    <citation type="submission" date="2025-08" db="UniProtKB">
        <authorList>
            <consortium name="Ensembl"/>
        </authorList>
    </citation>
    <scope>IDENTIFICATION</scope>
</reference>
<dbReference type="STRING" id="37003.ENSKMAP00000008701"/>
<dbReference type="Pfam" id="PF00632">
    <property type="entry name" value="HECT"/>
    <property type="match status" value="1"/>
</dbReference>
<dbReference type="PROSITE" id="PS50237">
    <property type="entry name" value="HECT"/>
    <property type="match status" value="1"/>
</dbReference>
<accession>A0A3Q2ZXN9</accession>